<proteinExistence type="predicted"/>
<sequence>MKEKVKEDYLNANAKSIDDVIKKLKNSENVEIKDKELKQELSTKETE</sequence>
<dbReference type="AlphaFoldDB" id="A0A8J3ALZ9"/>
<gene>
    <name evidence="1" type="ORF">GCM10007380_31320</name>
</gene>
<name>A0A8J3ALZ9_9BACI</name>
<evidence type="ECO:0000313" key="2">
    <source>
        <dbReference type="Proteomes" id="UP000626244"/>
    </source>
</evidence>
<protein>
    <submittedName>
        <fullName evidence="1">Uncharacterized protein</fullName>
    </submittedName>
</protein>
<keyword evidence="2" id="KW-1185">Reference proteome</keyword>
<organism evidence="1 2">
    <name type="scientific">Gottfriedia solisilvae</name>
    <dbReference type="NCBI Taxonomy" id="1516104"/>
    <lineage>
        <taxon>Bacteria</taxon>
        <taxon>Bacillati</taxon>
        <taxon>Bacillota</taxon>
        <taxon>Bacilli</taxon>
        <taxon>Bacillales</taxon>
        <taxon>Bacillaceae</taxon>
        <taxon>Gottfriedia</taxon>
    </lineage>
</organism>
<accession>A0A8J3ALZ9</accession>
<dbReference type="RefSeq" id="WP_158093274.1">
    <property type="nucleotide sequence ID" value="NZ_BMHB01000002.1"/>
</dbReference>
<reference evidence="2" key="1">
    <citation type="journal article" date="2019" name="Int. J. Syst. Evol. Microbiol.">
        <title>The Global Catalogue of Microorganisms (GCM) 10K type strain sequencing project: providing services to taxonomists for standard genome sequencing and annotation.</title>
        <authorList>
            <consortium name="The Broad Institute Genomics Platform"/>
            <consortium name="The Broad Institute Genome Sequencing Center for Infectious Disease"/>
            <person name="Wu L."/>
            <person name="Ma J."/>
        </authorList>
    </citation>
    <scope>NUCLEOTIDE SEQUENCE [LARGE SCALE GENOMIC DNA]</scope>
    <source>
        <strain evidence="2">CGMCC 1.14993</strain>
    </source>
</reference>
<evidence type="ECO:0000313" key="1">
    <source>
        <dbReference type="EMBL" id="GGI16109.1"/>
    </source>
</evidence>
<dbReference type="EMBL" id="BMHB01000002">
    <property type="protein sequence ID" value="GGI16109.1"/>
    <property type="molecule type" value="Genomic_DNA"/>
</dbReference>
<comment type="caution">
    <text evidence="1">The sequence shown here is derived from an EMBL/GenBank/DDBJ whole genome shotgun (WGS) entry which is preliminary data.</text>
</comment>
<dbReference type="Proteomes" id="UP000626244">
    <property type="component" value="Unassembled WGS sequence"/>
</dbReference>